<dbReference type="PANTHER" id="PTHR10073">
    <property type="entry name" value="DNA MISMATCH REPAIR PROTEIN MLH, PMS, MUTL"/>
    <property type="match status" value="1"/>
</dbReference>
<dbReference type="InterPro" id="IPR042120">
    <property type="entry name" value="MutL_C_dimsub"/>
</dbReference>
<reference evidence="8 9" key="1">
    <citation type="submission" date="2023-10" db="EMBL/GenBank/DDBJ databases">
        <title>Holzapfeliella saturejae sp. nov. isolated from Satureja montana flowers.</title>
        <authorList>
            <person name="Alcantara C."/>
            <person name="Zuniga M."/>
            <person name="Landete J.M."/>
            <person name="Monedero V."/>
        </authorList>
    </citation>
    <scope>NUCLEOTIDE SEQUENCE [LARGE SCALE GENOMIC DNA]</scope>
    <source>
        <strain evidence="8 9">He02</strain>
    </source>
</reference>
<dbReference type="Gene3D" id="3.30.565.10">
    <property type="entry name" value="Histidine kinase-like ATPase, C-terminal domain"/>
    <property type="match status" value="1"/>
</dbReference>
<organism evidence="8 9">
    <name type="scientific">Holzapfeliella saturejae</name>
    <dbReference type="NCBI Taxonomy" id="3082953"/>
    <lineage>
        <taxon>Bacteria</taxon>
        <taxon>Bacillati</taxon>
        <taxon>Bacillota</taxon>
        <taxon>Bacilli</taxon>
        <taxon>Lactobacillales</taxon>
        <taxon>Lactobacillaceae</taxon>
        <taxon>Holzapfeliella</taxon>
    </lineage>
</organism>
<dbReference type="InterPro" id="IPR036890">
    <property type="entry name" value="HATPase_C_sf"/>
</dbReference>
<dbReference type="Pfam" id="PF01119">
    <property type="entry name" value="DNA_mis_repair"/>
    <property type="match status" value="1"/>
</dbReference>
<dbReference type="InterPro" id="IPR002099">
    <property type="entry name" value="MutL/Mlh/PMS"/>
</dbReference>
<dbReference type="Pfam" id="PF08676">
    <property type="entry name" value="MutL_C"/>
    <property type="match status" value="1"/>
</dbReference>
<dbReference type="SUPFAM" id="SSF54211">
    <property type="entry name" value="Ribosomal protein S5 domain 2-like"/>
    <property type="match status" value="1"/>
</dbReference>
<dbReference type="SMART" id="SM01340">
    <property type="entry name" value="DNA_mis_repair"/>
    <property type="match status" value="1"/>
</dbReference>
<dbReference type="InterPro" id="IPR020568">
    <property type="entry name" value="Ribosomal_Su5_D2-typ_SF"/>
</dbReference>
<evidence type="ECO:0000313" key="8">
    <source>
        <dbReference type="EMBL" id="MEJ6348171.1"/>
    </source>
</evidence>
<proteinExistence type="inferred from homology"/>
<dbReference type="Gene3D" id="3.30.230.10">
    <property type="match status" value="1"/>
</dbReference>
<keyword evidence="8" id="KW-0540">Nuclease</keyword>
<comment type="similarity">
    <text evidence="1 4">Belongs to the DNA mismatch repair MutL/HexB family.</text>
</comment>
<gene>
    <name evidence="4 8" type="primary">mutL</name>
    <name evidence="8" type="ORF">R4Y45_02880</name>
</gene>
<dbReference type="InterPro" id="IPR014790">
    <property type="entry name" value="MutL_C"/>
</dbReference>
<keyword evidence="3 4" id="KW-0234">DNA repair</keyword>
<dbReference type="NCBIfam" id="NF000950">
    <property type="entry name" value="PRK00095.1-3"/>
    <property type="match status" value="1"/>
</dbReference>
<evidence type="ECO:0000256" key="4">
    <source>
        <dbReference type="HAMAP-Rule" id="MF_00149"/>
    </source>
</evidence>
<evidence type="ECO:0000313" key="9">
    <source>
        <dbReference type="Proteomes" id="UP001377804"/>
    </source>
</evidence>
<dbReference type="CDD" id="cd16926">
    <property type="entry name" value="HATPase_MutL-MLH-PMS-like"/>
    <property type="match status" value="1"/>
</dbReference>
<dbReference type="CDD" id="cd00782">
    <property type="entry name" value="MutL_Trans"/>
    <property type="match status" value="1"/>
</dbReference>
<dbReference type="Gene3D" id="3.30.1540.20">
    <property type="entry name" value="MutL, C-terminal domain, dimerisation subdomain"/>
    <property type="match status" value="1"/>
</dbReference>
<dbReference type="SUPFAM" id="SSF118116">
    <property type="entry name" value="DNA mismatch repair protein MutL"/>
    <property type="match status" value="1"/>
</dbReference>
<evidence type="ECO:0000256" key="2">
    <source>
        <dbReference type="ARBA" id="ARBA00022763"/>
    </source>
</evidence>
<keyword evidence="9" id="KW-1185">Reference proteome</keyword>
<dbReference type="SUPFAM" id="SSF55874">
    <property type="entry name" value="ATPase domain of HSP90 chaperone/DNA topoisomerase II/histidine kinase"/>
    <property type="match status" value="1"/>
</dbReference>
<dbReference type="InterPro" id="IPR038973">
    <property type="entry name" value="MutL/Mlh/Pms-like"/>
</dbReference>
<dbReference type="HAMAP" id="MF_00149">
    <property type="entry name" value="DNA_mis_repair"/>
    <property type="match status" value="1"/>
</dbReference>
<feature type="domain" description="MutL C-terminal dimerisation" evidence="6">
    <location>
        <begin position="435"/>
        <end position="576"/>
    </location>
</feature>
<dbReference type="Gene3D" id="3.30.1370.100">
    <property type="entry name" value="MutL, C-terminal domain, regulatory subdomain"/>
    <property type="match status" value="1"/>
</dbReference>
<keyword evidence="8" id="KW-0378">Hydrolase</keyword>
<dbReference type="InterPro" id="IPR014762">
    <property type="entry name" value="DNA_mismatch_repair_CS"/>
</dbReference>
<dbReference type="EMBL" id="JAWMWG010000001">
    <property type="protein sequence ID" value="MEJ6348171.1"/>
    <property type="molecule type" value="Genomic_DNA"/>
</dbReference>
<dbReference type="RefSeq" id="WP_339969087.1">
    <property type="nucleotide sequence ID" value="NZ_JAWMWG010000001.1"/>
</dbReference>
<name>A0ABU8SFL2_9LACO</name>
<dbReference type="PANTHER" id="PTHR10073:SF12">
    <property type="entry name" value="DNA MISMATCH REPAIR PROTEIN MLH1"/>
    <property type="match status" value="1"/>
</dbReference>
<dbReference type="NCBIfam" id="TIGR00585">
    <property type="entry name" value="mutl"/>
    <property type="match status" value="1"/>
</dbReference>
<dbReference type="Proteomes" id="UP001377804">
    <property type="component" value="Unassembled WGS sequence"/>
</dbReference>
<comment type="caution">
    <text evidence="8">The sequence shown here is derived from an EMBL/GenBank/DDBJ whole genome shotgun (WGS) entry which is preliminary data.</text>
</comment>
<feature type="domain" description="DNA mismatch repair protein S5" evidence="7">
    <location>
        <begin position="208"/>
        <end position="326"/>
    </location>
</feature>
<evidence type="ECO:0000259" key="6">
    <source>
        <dbReference type="SMART" id="SM00853"/>
    </source>
</evidence>
<comment type="function">
    <text evidence="4">This protein is involved in the repair of mismatches in DNA. It is required for dam-dependent methyl-directed DNA mismatch repair. May act as a 'molecular matchmaker', a protein that promotes the formation of a stable complex between two or more DNA-binding proteins in an ATP-dependent manner without itself being part of a final effector complex.</text>
</comment>
<dbReference type="InterPro" id="IPR037198">
    <property type="entry name" value="MutL_C_sf"/>
</dbReference>
<feature type="region of interest" description="Disordered" evidence="5">
    <location>
        <begin position="407"/>
        <end position="429"/>
    </location>
</feature>
<accession>A0ABU8SFL2</accession>
<evidence type="ECO:0000259" key="7">
    <source>
        <dbReference type="SMART" id="SM01340"/>
    </source>
</evidence>
<dbReference type="InterPro" id="IPR042121">
    <property type="entry name" value="MutL_C_regsub"/>
</dbReference>
<keyword evidence="2 4" id="KW-0227">DNA damage</keyword>
<evidence type="ECO:0000256" key="1">
    <source>
        <dbReference type="ARBA" id="ARBA00006082"/>
    </source>
</evidence>
<sequence length="632" mass="71456">MTQIRELSQKLSDQIAAGEVIERPSSVVKELVENAIDAQATEVDITFLEGGLKQIIVSDNGTGIAEDDLPLAFKRHATSKITTTDDLFNILTLGFRGEALSSIAAVSRVEILTNTGEPQGIKAEIIDGKLTSQEPIAAKKGTQVKVNDLFYNTPARLKYLKSQKTEIAKMIDVVNQLSLSYPDLSFRLFNGSKRVSQTAGDGDLKKNIANIYGRQIAQKMVPFASENVDFEISGFLSLPEMTRSNRNYMSILLNGRFIKNYQLSRSMINGYGSKLMVGRFPVVVLNIKMDANLVDVNVHPTKQEVRLSKEAQLKELIEQTFKATLAKNNLVQDGLDNLVKPAQTQPKYQQTGLSLSKHQPRQFNYPNGQKYYQVEEESQTFEVNKQTHPVNVSDTWYENVQTQITLSPFDDDKSNSTKTQSSEKSQTSQFPDLEFVGQVHLTYLIAQSDDGMYLVDQHAAQERLNYENYRETIAEVSTDQQTFLTPMTIELSNSDYLKVQNYLEQLQELGIELRPFGGNTFIINSHPTWMVDNQESLIREMIEAILDNPKLTLKQFREQTAIMMSCKNAIKANHYLKPEEAQALLDQLSQAKNPYNCPHGRPVLIHFSQSDMEKMFRRIQQSHQRDDGELGE</sequence>
<dbReference type="InterPro" id="IPR020667">
    <property type="entry name" value="DNA_mismatch_repair_MutL"/>
</dbReference>
<dbReference type="InterPro" id="IPR013507">
    <property type="entry name" value="DNA_mismatch_S5_2-like"/>
</dbReference>
<dbReference type="Pfam" id="PF13589">
    <property type="entry name" value="HATPase_c_3"/>
    <property type="match status" value="1"/>
</dbReference>
<protein>
    <recommendedName>
        <fullName evidence="4">DNA mismatch repair protein MutL</fullName>
    </recommendedName>
</protein>
<dbReference type="GO" id="GO:0004519">
    <property type="term" value="F:endonuclease activity"/>
    <property type="evidence" value="ECO:0007669"/>
    <property type="project" value="UniProtKB-KW"/>
</dbReference>
<dbReference type="PROSITE" id="PS00058">
    <property type="entry name" value="DNA_MISMATCH_REPAIR_1"/>
    <property type="match status" value="1"/>
</dbReference>
<evidence type="ECO:0000256" key="5">
    <source>
        <dbReference type="SAM" id="MobiDB-lite"/>
    </source>
</evidence>
<keyword evidence="8" id="KW-0255">Endonuclease</keyword>
<dbReference type="InterPro" id="IPR014721">
    <property type="entry name" value="Ribsml_uS5_D2-typ_fold_subgr"/>
</dbReference>
<evidence type="ECO:0000256" key="3">
    <source>
        <dbReference type="ARBA" id="ARBA00023204"/>
    </source>
</evidence>
<feature type="compositionally biased region" description="Low complexity" evidence="5">
    <location>
        <begin position="416"/>
        <end position="429"/>
    </location>
</feature>
<dbReference type="SMART" id="SM00853">
    <property type="entry name" value="MutL_C"/>
    <property type="match status" value="1"/>
</dbReference>